<dbReference type="InterPro" id="IPR013325">
    <property type="entry name" value="RNA_pol_sigma_r2"/>
</dbReference>
<dbReference type="InterPro" id="IPR007627">
    <property type="entry name" value="RNA_pol_sigma70_r2"/>
</dbReference>
<dbReference type="RefSeq" id="WP_138578737.1">
    <property type="nucleotide sequence ID" value="NZ_CP040818.1"/>
</dbReference>
<dbReference type="SUPFAM" id="SSF54427">
    <property type="entry name" value="NTF2-like"/>
    <property type="match status" value="1"/>
</dbReference>
<evidence type="ECO:0000313" key="5">
    <source>
        <dbReference type="Proteomes" id="UP000305888"/>
    </source>
</evidence>
<keyword evidence="5" id="KW-1185">Reference proteome</keyword>
<proteinExistence type="predicted"/>
<dbReference type="Pfam" id="PF04542">
    <property type="entry name" value="Sigma70_r2"/>
    <property type="match status" value="1"/>
</dbReference>
<gene>
    <name evidence="4" type="ORF">FDP22_01145</name>
</gene>
<dbReference type="PANTHER" id="PTHR30173:SF43">
    <property type="entry name" value="ECF RNA POLYMERASE SIGMA FACTOR SIGI-RELATED"/>
    <property type="match status" value="1"/>
</dbReference>
<dbReference type="InterPro" id="IPR032710">
    <property type="entry name" value="NTF2-like_dom_sf"/>
</dbReference>
<name>A0A5B8FG79_9RHOB</name>
<dbReference type="GO" id="GO:0006352">
    <property type="term" value="P:DNA-templated transcription initiation"/>
    <property type="evidence" value="ECO:0007669"/>
    <property type="project" value="InterPro"/>
</dbReference>
<dbReference type="Proteomes" id="UP000305888">
    <property type="component" value="Chromosome"/>
</dbReference>
<evidence type="ECO:0000313" key="4">
    <source>
        <dbReference type="EMBL" id="QDL90518.1"/>
    </source>
</evidence>
<protein>
    <submittedName>
        <fullName evidence="4">Sigma-70 family RNA polymerase sigma factor</fullName>
    </submittedName>
</protein>
<dbReference type="InterPro" id="IPR013249">
    <property type="entry name" value="RNA_pol_sigma70_r4_t2"/>
</dbReference>
<reference evidence="4 5" key="1">
    <citation type="submission" date="2019-06" db="EMBL/GenBank/DDBJ databases">
        <title>Genome sequence of Rhodobacteraceae bacterium D4M1.</title>
        <authorList>
            <person name="Cao J."/>
        </authorList>
    </citation>
    <scope>NUCLEOTIDE SEQUENCE [LARGE SCALE GENOMIC DNA]</scope>
    <source>
        <strain evidence="4 5">D4M1</strain>
    </source>
</reference>
<feature type="domain" description="RNA polymerase sigma-70 region 2" evidence="2">
    <location>
        <begin position="12"/>
        <end position="75"/>
    </location>
</feature>
<dbReference type="SUPFAM" id="SSF88659">
    <property type="entry name" value="Sigma3 and sigma4 domains of RNA polymerase sigma factors"/>
    <property type="match status" value="1"/>
</dbReference>
<feature type="domain" description="RNA polymerase sigma factor 70 region 4 type 2" evidence="3">
    <location>
        <begin position="104"/>
        <end position="155"/>
    </location>
</feature>
<dbReference type="InterPro" id="IPR036388">
    <property type="entry name" value="WH-like_DNA-bd_sf"/>
</dbReference>
<dbReference type="InterPro" id="IPR013324">
    <property type="entry name" value="RNA_pol_sigma_r3/r4-like"/>
</dbReference>
<dbReference type="NCBIfam" id="NF007214">
    <property type="entry name" value="PRK09636.1"/>
    <property type="match status" value="1"/>
</dbReference>
<dbReference type="InterPro" id="IPR014284">
    <property type="entry name" value="RNA_pol_sigma-70_dom"/>
</dbReference>
<dbReference type="GO" id="GO:0003677">
    <property type="term" value="F:DNA binding"/>
    <property type="evidence" value="ECO:0007669"/>
    <property type="project" value="InterPro"/>
</dbReference>
<dbReference type="Gene3D" id="3.10.450.50">
    <property type="match status" value="1"/>
</dbReference>
<dbReference type="OrthoDB" id="9794372at2"/>
<dbReference type="PANTHER" id="PTHR30173">
    <property type="entry name" value="SIGMA 19 FACTOR"/>
    <property type="match status" value="1"/>
</dbReference>
<dbReference type="AlphaFoldDB" id="A0A5B8FG79"/>
<comment type="subunit">
    <text evidence="1">Interacts transiently with the RNA polymerase catalytic core formed by RpoA, RpoB, RpoC and RpoZ (2 alpha, 1 beta, 1 beta' and 1 omega subunit) to form the RNA polymerase holoenzyme that can initiate transcription.</text>
</comment>
<dbReference type="SUPFAM" id="SSF88946">
    <property type="entry name" value="Sigma2 domain of RNA polymerase sigma factors"/>
    <property type="match status" value="1"/>
</dbReference>
<evidence type="ECO:0000259" key="2">
    <source>
        <dbReference type="Pfam" id="PF04542"/>
    </source>
</evidence>
<dbReference type="Pfam" id="PF08281">
    <property type="entry name" value="Sigma70_r4_2"/>
    <property type="match status" value="1"/>
</dbReference>
<sequence length="292" mass="31691">MPAPAARQLAAFEAARPRLIGVAYRMLGAMAEAEDAVQDAWLRWQAGDRSGVAVPEAWLVRATTRLCLDRLRAARARRETYPGPWLPEPVAAPPTEDPEEDISLALMLALERLSALERAAFLLHDVFGTPFEEVARTLGRDTAACRQLAARARRHVRAARPRFAVAEEEGLRIAHAFSEASRTGDATALGALLAGDVRFVSDGGGQRPAAPRPLEGAARVLRLLIGLARLSRDRTLPAPEFRFLNGLPGIVQVAADGEVQTTTLQVEEGRITGIYVMRNPGKLSRFRSAPQA</sequence>
<accession>A0A5B8FG79</accession>
<dbReference type="EMBL" id="CP040818">
    <property type="protein sequence ID" value="QDL90518.1"/>
    <property type="molecule type" value="Genomic_DNA"/>
</dbReference>
<dbReference type="Gene3D" id="1.10.10.10">
    <property type="entry name" value="Winged helix-like DNA-binding domain superfamily/Winged helix DNA-binding domain"/>
    <property type="match status" value="1"/>
</dbReference>
<evidence type="ECO:0000256" key="1">
    <source>
        <dbReference type="ARBA" id="ARBA00011344"/>
    </source>
</evidence>
<organism evidence="4 5">
    <name type="scientific">Paroceanicella profunda</name>
    <dbReference type="NCBI Taxonomy" id="2579971"/>
    <lineage>
        <taxon>Bacteria</taxon>
        <taxon>Pseudomonadati</taxon>
        <taxon>Pseudomonadota</taxon>
        <taxon>Alphaproteobacteria</taxon>
        <taxon>Rhodobacterales</taxon>
        <taxon>Paracoccaceae</taxon>
        <taxon>Paroceanicella</taxon>
    </lineage>
</organism>
<evidence type="ECO:0000259" key="3">
    <source>
        <dbReference type="Pfam" id="PF08281"/>
    </source>
</evidence>
<dbReference type="Gene3D" id="1.10.1740.10">
    <property type="match status" value="1"/>
</dbReference>
<dbReference type="KEGG" id="ppru:FDP22_01145"/>
<dbReference type="NCBIfam" id="TIGR02937">
    <property type="entry name" value="sigma70-ECF"/>
    <property type="match status" value="1"/>
</dbReference>
<dbReference type="GO" id="GO:0016987">
    <property type="term" value="F:sigma factor activity"/>
    <property type="evidence" value="ECO:0007669"/>
    <property type="project" value="InterPro"/>
</dbReference>
<dbReference type="InterPro" id="IPR052704">
    <property type="entry name" value="ECF_Sigma-70_Domain"/>
</dbReference>